<dbReference type="RefSeq" id="WP_256425291.1">
    <property type="nucleotide sequence ID" value="NZ_JANHDY010000088.1"/>
</dbReference>
<accession>A0AAW5L5N0</accession>
<evidence type="ECO:0000313" key="2">
    <source>
        <dbReference type="Proteomes" id="UP001204643"/>
    </source>
</evidence>
<dbReference type="AlphaFoldDB" id="A0AAW5L5N0"/>
<dbReference type="InterPro" id="IPR036390">
    <property type="entry name" value="WH_DNA-bd_sf"/>
</dbReference>
<sequence>MVKYLVLSDQDKDLLVKLHDFIYLDSEFIVEHVLTNYYGKPAVMHRLRTLEDAGYIKSFTVPIEFATKPVNVYTLTMFGVEIVEQIQGVVKWNRHWTTRIAPWYQHQLMLNRIVVCYQNKASEYELELKDWIPESRATWQYSKDKPDVIKPDGLMIIGPKGSSQNFGLFIELERSVAKRQNTVQKTIRYNDFLNRGQETLDDYDIHVCFEAPVTDWRVLFIGGNEPNSQKTIRDILSVETIEKMQLNIPILVASRGDIEKNPFGDIYIDVLKDPKTKKEL</sequence>
<protein>
    <submittedName>
        <fullName evidence="1">Replication-relaxation family protein</fullName>
    </submittedName>
</protein>
<evidence type="ECO:0000313" key="1">
    <source>
        <dbReference type="EMBL" id="MCQ6288557.1"/>
    </source>
</evidence>
<dbReference type="Proteomes" id="UP001204643">
    <property type="component" value="Unassembled WGS sequence"/>
</dbReference>
<reference evidence="1" key="1">
    <citation type="submission" date="2022-07" db="EMBL/GenBank/DDBJ databases">
        <title>Identification and characterization of Bacillus thuringiensis and other Bacillus cereus group isolates from spinach by whole genome sequencing.</title>
        <authorList>
            <person name="Zao X."/>
            <person name="Zervas A."/>
            <person name="Hendriks M."/>
            <person name="Rajkovic A."/>
            <person name="Van Overbeek L."/>
            <person name="Hendriksen N.B."/>
            <person name="Uyttendaele M."/>
        </authorList>
    </citation>
    <scope>NUCLEOTIDE SEQUENCE</scope>
    <source>
        <strain evidence="1">781001F-1</strain>
    </source>
</reference>
<dbReference type="EMBL" id="JANHEB010000078">
    <property type="protein sequence ID" value="MCQ6288557.1"/>
    <property type="molecule type" value="Genomic_DNA"/>
</dbReference>
<name>A0AAW5L5N0_BACCE</name>
<proteinExistence type="predicted"/>
<dbReference type="SUPFAM" id="SSF46785">
    <property type="entry name" value="Winged helix' DNA-binding domain"/>
    <property type="match status" value="1"/>
</dbReference>
<dbReference type="Pfam" id="PF13814">
    <property type="entry name" value="Replic_Relax"/>
    <property type="match status" value="1"/>
</dbReference>
<organism evidence="1 2">
    <name type="scientific">Bacillus cereus</name>
    <dbReference type="NCBI Taxonomy" id="1396"/>
    <lineage>
        <taxon>Bacteria</taxon>
        <taxon>Bacillati</taxon>
        <taxon>Bacillota</taxon>
        <taxon>Bacilli</taxon>
        <taxon>Bacillales</taxon>
        <taxon>Bacillaceae</taxon>
        <taxon>Bacillus</taxon>
        <taxon>Bacillus cereus group</taxon>
    </lineage>
</organism>
<dbReference type="InterPro" id="IPR025855">
    <property type="entry name" value="Replic_Relax"/>
</dbReference>
<comment type="caution">
    <text evidence="1">The sequence shown here is derived from an EMBL/GenBank/DDBJ whole genome shotgun (WGS) entry which is preliminary data.</text>
</comment>
<gene>
    <name evidence="1" type="ORF">NPM19_28645</name>
</gene>